<proteinExistence type="predicted"/>
<dbReference type="EMBL" id="LXQA010775077">
    <property type="protein sequence ID" value="MCI70393.1"/>
    <property type="molecule type" value="Genomic_DNA"/>
</dbReference>
<accession>A0A392UA50</accession>
<comment type="caution">
    <text evidence="1">The sequence shown here is derived from an EMBL/GenBank/DDBJ whole genome shotgun (WGS) entry which is preliminary data.</text>
</comment>
<reference evidence="1 2" key="1">
    <citation type="journal article" date="2018" name="Front. Plant Sci.">
        <title>Red Clover (Trifolium pratense) and Zigzag Clover (T. medium) - A Picture of Genomic Similarities and Differences.</title>
        <authorList>
            <person name="Dluhosova J."/>
            <person name="Istvanek J."/>
            <person name="Nedelnik J."/>
            <person name="Repkova J."/>
        </authorList>
    </citation>
    <scope>NUCLEOTIDE SEQUENCE [LARGE SCALE GENOMIC DNA]</scope>
    <source>
        <strain evidence="2">cv. 10/8</strain>
        <tissue evidence="1">Leaf</tissue>
    </source>
</reference>
<name>A0A392UA50_9FABA</name>
<dbReference type="Proteomes" id="UP000265520">
    <property type="component" value="Unassembled WGS sequence"/>
</dbReference>
<evidence type="ECO:0000313" key="2">
    <source>
        <dbReference type="Proteomes" id="UP000265520"/>
    </source>
</evidence>
<evidence type="ECO:0000313" key="1">
    <source>
        <dbReference type="EMBL" id="MCI70393.1"/>
    </source>
</evidence>
<protein>
    <submittedName>
        <fullName evidence="1">Uncharacterized protein</fullName>
    </submittedName>
</protein>
<keyword evidence="2" id="KW-1185">Reference proteome</keyword>
<sequence length="60" mass="6157">MLGLAPMPKKDSRSFSFFCRFFLAAATAFSLASAAARSAARSDLTRASASALAAAALSRA</sequence>
<dbReference type="AlphaFoldDB" id="A0A392UA50"/>
<organism evidence="1 2">
    <name type="scientific">Trifolium medium</name>
    <dbReference type="NCBI Taxonomy" id="97028"/>
    <lineage>
        <taxon>Eukaryota</taxon>
        <taxon>Viridiplantae</taxon>
        <taxon>Streptophyta</taxon>
        <taxon>Embryophyta</taxon>
        <taxon>Tracheophyta</taxon>
        <taxon>Spermatophyta</taxon>
        <taxon>Magnoliopsida</taxon>
        <taxon>eudicotyledons</taxon>
        <taxon>Gunneridae</taxon>
        <taxon>Pentapetalae</taxon>
        <taxon>rosids</taxon>
        <taxon>fabids</taxon>
        <taxon>Fabales</taxon>
        <taxon>Fabaceae</taxon>
        <taxon>Papilionoideae</taxon>
        <taxon>50 kb inversion clade</taxon>
        <taxon>NPAAA clade</taxon>
        <taxon>Hologalegina</taxon>
        <taxon>IRL clade</taxon>
        <taxon>Trifolieae</taxon>
        <taxon>Trifolium</taxon>
    </lineage>
</organism>
<feature type="non-terminal residue" evidence="1">
    <location>
        <position position="60"/>
    </location>
</feature>